<evidence type="ECO:0000256" key="4">
    <source>
        <dbReference type="ARBA" id="ARBA00022553"/>
    </source>
</evidence>
<name>A0A8T0E6U9_ARGBR</name>
<dbReference type="SMART" id="SM00490">
    <property type="entry name" value="HELICc"/>
    <property type="match status" value="1"/>
</dbReference>
<dbReference type="CDD" id="cd18793">
    <property type="entry name" value="SF2_C_SNF"/>
    <property type="match status" value="1"/>
</dbReference>
<dbReference type="PANTHER" id="PTHR47161">
    <property type="entry name" value="LYMPHOID-SPECIFIC HELICASE"/>
    <property type="match status" value="1"/>
</dbReference>
<keyword evidence="11" id="KW-0805">Transcription regulation</keyword>
<dbReference type="GO" id="GO:0005721">
    <property type="term" value="C:pericentric heterochromatin"/>
    <property type="evidence" value="ECO:0007669"/>
    <property type="project" value="TreeGrafter"/>
</dbReference>
<evidence type="ECO:0000313" key="22">
    <source>
        <dbReference type="Proteomes" id="UP000807504"/>
    </source>
</evidence>
<keyword evidence="4" id="KW-0597">Phosphoprotein</keyword>
<keyword evidence="14" id="KW-0539">Nucleus</keyword>
<evidence type="ECO:0000259" key="20">
    <source>
        <dbReference type="PROSITE" id="PS51194"/>
    </source>
</evidence>
<evidence type="ECO:0000313" key="21">
    <source>
        <dbReference type="EMBL" id="KAF8766652.1"/>
    </source>
</evidence>
<keyword evidence="7" id="KW-0498">Mitosis</keyword>
<reference evidence="21" key="1">
    <citation type="journal article" date="2020" name="bioRxiv">
        <title>Chromosome-level reference genome of the European wasp spider Argiope bruennichi: a resource for studies on range expansion and evolutionary adaptation.</title>
        <authorList>
            <person name="Sheffer M.M."/>
            <person name="Hoppe A."/>
            <person name="Krehenwinkel H."/>
            <person name="Uhl G."/>
            <person name="Kuss A.W."/>
            <person name="Jensen L."/>
            <person name="Jensen C."/>
            <person name="Gillespie R.G."/>
            <person name="Hoff K.J."/>
            <person name="Prost S."/>
        </authorList>
    </citation>
    <scope>NUCLEOTIDE SEQUENCE</scope>
</reference>
<dbReference type="PANTHER" id="PTHR47161:SF1">
    <property type="entry name" value="LYMPHOID-SPECIFIC HELICASE"/>
    <property type="match status" value="1"/>
</dbReference>
<dbReference type="GO" id="GO:0005634">
    <property type="term" value="C:nucleus"/>
    <property type="evidence" value="ECO:0007669"/>
    <property type="project" value="UniProtKB-SubCell"/>
</dbReference>
<dbReference type="InterPro" id="IPR014001">
    <property type="entry name" value="Helicase_ATP-bd"/>
</dbReference>
<keyword evidence="13" id="KW-0804">Transcription</keyword>
<evidence type="ECO:0000256" key="8">
    <source>
        <dbReference type="ARBA" id="ARBA00022801"/>
    </source>
</evidence>
<dbReference type="InterPro" id="IPR049730">
    <property type="entry name" value="SNF2/RAD54-like_C"/>
</dbReference>
<dbReference type="InterPro" id="IPR038718">
    <property type="entry name" value="SNF2-like_sf"/>
</dbReference>
<evidence type="ECO:0000256" key="6">
    <source>
        <dbReference type="ARBA" id="ARBA00022741"/>
    </source>
</evidence>
<dbReference type="Pfam" id="PF00271">
    <property type="entry name" value="Helicase_C"/>
    <property type="match status" value="1"/>
</dbReference>
<dbReference type="GO" id="GO:0031508">
    <property type="term" value="P:pericentric heterochromatin formation"/>
    <property type="evidence" value="ECO:0007669"/>
    <property type="project" value="TreeGrafter"/>
</dbReference>
<dbReference type="PROSITE" id="PS51194">
    <property type="entry name" value="HELICASE_CTER"/>
    <property type="match status" value="1"/>
</dbReference>
<evidence type="ECO:0000256" key="13">
    <source>
        <dbReference type="ARBA" id="ARBA00023163"/>
    </source>
</evidence>
<feature type="domain" description="Helicase ATP-binding" evidence="19">
    <location>
        <begin position="192"/>
        <end position="362"/>
    </location>
</feature>
<keyword evidence="6" id="KW-0547">Nucleotide-binding</keyword>
<accession>A0A8T0E6U9</accession>
<dbReference type="Proteomes" id="UP000807504">
    <property type="component" value="Unassembled WGS sequence"/>
</dbReference>
<keyword evidence="15" id="KW-0131">Cell cycle</keyword>
<comment type="subcellular location">
    <subcellularLocation>
        <location evidence="1">Nucleus</location>
    </subcellularLocation>
</comment>
<protein>
    <recommendedName>
        <fullName evidence="17">Proliferation-associated SNF2-like protein</fullName>
    </recommendedName>
</protein>
<comment type="caution">
    <text evidence="21">The sequence shown here is derived from an EMBL/GenBank/DDBJ whole genome shotgun (WGS) entry which is preliminary data.</text>
</comment>
<organism evidence="21 22">
    <name type="scientific">Argiope bruennichi</name>
    <name type="common">Wasp spider</name>
    <name type="synonym">Aranea bruennichi</name>
    <dbReference type="NCBI Taxonomy" id="94029"/>
    <lineage>
        <taxon>Eukaryota</taxon>
        <taxon>Metazoa</taxon>
        <taxon>Ecdysozoa</taxon>
        <taxon>Arthropoda</taxon>
        <taxon>Chelicerata</taxon>
        <taxon>Arachnida</taxon>
        <taxon>Araneae</taxon>
        <taxon>Araneomorphae</taxon>
        <taxon>Entelegynae</taxon>
        <taxon>Araneoidea</taxon>
        <taxon>Araneidae</taxon>
        <taxon>Argiope</taxon>
    </lineage>
</organism>
<evidence type="ECO:0000256" key="9">
    <source>
        <dbReference type="ARBA" id="ARBA00022806"/>
    </source>
</evidence>
<comment type="similarity">
    <text evidence="2">Belongs to the SNF2/RAD54 helicase family.</text>
</comment>
<evidence type="ECO:0000256" key="7">
    <source>
        <dbReference type="ARBA" id="ARBA00022776"/>
    </source>
</evidence>
<dbReference type="OMA" id="WNICRID"/>
<sequence length="785" mass="90115">MEAQISSTSTLLENATYDGNFLVNGDSVITEKMLLEERMLEEKTVSEEQELRKQVLEAKKKEEEETCFKRLHLLLSRSSIYAKFMADKLKKHEEETKKKTDKEQDKLKNSVVENGGTSKRKAAFSSAKKKAKTNQNIANFFKTQKGNAKPLEENYQNGDEDPSKLSLLERQPKLLTGGIMREYQIDGYEWLKTLFENGVNGILADEMGLGKTIQCIAFIAYLVEMGVSGPFFVCGPLCTVPNWYAEFKRFAPDVPVMIYHGDKNEREELRQKITKKVRHKDVYCFPVVITSYQIALIDAAKIASFEWKMLVIDEAHRIKNFQCKLIGSLKKYNAVHRLLLTGTPLQNNLTELWSLLNFILPEIFDDLQIFHSWFDISRLAENGATQEIIAQEQEKQIVSKIHQILTPFLLRRTKSDVELTLPPKKTVVVRAPMTELQQKYYTGVLNYSIKHLLKGHKKEDELIITDQGRHKRKSTKTVFYGEEDLDLDELFKIETKENVSSLVHNGKNNKLVGKENLLSETLNEGETMSEINLKLTNLSMCLRKICCHPYLISYPLDPRTNDYLVDENIVKSSGKLLVLDILLPQLKERGHKILLFSQFVSMLEILEDYCTFRKFKYTKLYGSMDLAERQEQLKAFNEDESIFIFLISTKAGGLGINLTAADTVILYDTDWNPQGDLQAQDRCHRIGQTKPVIVYHLVIPNTYDERVFKYAATKRKLEKVIIQKGRFNSKDGLIRQQHAITKEELLELLESSDANGFVNAANFVIPPKELESILDRSDMIAKADM</sequence>
<dbReference type="SUPFAM" id="SSF52540">
    <property type="entry name" value="P-loop containing nucleoside triphosphate hydrolases"/>
    <property type="match status" value="2"/>
</dbReference>
<evidence type="ECO:0000256" key="3">
    <source>
        <dbReference type="ARBA" id="ARBA00022473"/>
    </source>
</evidence>
<dbReference type="InterPro" id="IPR001650">
    <property type="entry name" value="Helicase_C-like"/>
</dbReference>
<evidence type="ECO:0000256" key="2">
    <source>
        <dbReference type="ARBA" id="ARBA00007025"/>
    </source>
</evidence>
<dbReference type="GO" id="GO:0016787">
    <property type="term" value="F:hydrolase activity"/>
    <property type="evidence" value="ECO:0007669"/>
    <property type="project" value="UniProtKB-KW"/>
</dbReference>
<dbReference type="Gene3D" id="3.40.50.10810">
    <property type="entry name" value="Tandem AAA-ATPase domain"/>
    <property type="match status" value="1"/>
</dbReference>
<dbReference type="GO" id="GO:0005524">
    <property type="term" value="F:ATP binding"/>
    <property type="evidence" value="ECO:0007669"/>
    <property type="project" value="UniProtKB-KW"/>
</dbReference>
<evidence type="ECO:0000259" key="19">
    <source>
        <dbReference type="PROSITE" id="PS51192"/>
    </source>
</evidence>
<proteinExistence type="inferred from homology"/>
<evidence type="ECO:0000256" key="17">
    <source>
        <dbReference type="ARBA" id="ARBA00081399"/>
    </source>
</evidence>
<keyword evidence="8" id="KW-0378">Hydrolase</keyword>
<dbReference type="GO" id="GO:0044027">
    <property type="term" value="P:negative regulation of gene expression via chromosomal CpG island methylation"/>
    <property type="evidence" value="ECO:0007669"/>
    <property type="project" value="TreeGrafter"/>
</dbReference>
<keyword evidence="10" id="KW-0067">ATP-binding</keyword>
<dbReference type="InterPro" id="IPR000330">
    <property type="entry name" value="SNF2_N"/>
</dbReference>
<dbReference type="GO" id="GO:0003682">
    <property type="term" value="F:chromatin binding"/>
    <property type="evidence" value="ECO:0007669"/>
    <property type="project" value="TreeGrafter"/>
</dbReference>
<reference evidence="21" key="2">
    <citation type="submission" date="2020-06" db="EMBL/GenBank/DDBJ databases">
        <authorList>
            <person name="Sheffer M."/>
        </authorList>
    </citation>
    <scope>NUCLEOTIDE SEQUENCE</scope>
</reference>
<keyword evidence="12" id="KW-0175">Coiled coil</keyword>
<dbReference type="Pfam" id="PF00176">
    <property type="entry name" value="SNF2-rel_dom"/>
    <property type="match status" value="1"/>
</dbReference>
<dbReference type="GO" id="GO:0006346">
    <property type="term" value="P:DNA methylation-dependent constitutive heterochromatin formation"/>
    <property type="evidence" value="ECO:0007669"/>
    <property type="project" value="TreeGrafter"/>
</dbReference>
<dbReference type="AlphaFoldDB" id="A0A8T0E6U9"/>
<dbReference type="EMBL" id="JABXBU010002230">
    <property type="protein sequence ID" value="KAF8766652.1"/>
    <property type="molecule type" value="Genomic_DNA"/>
</dbReference>
<dbReference type="FunFam" id="3.40.50.300:FF:000577">
    <property type="entry name" value="lymphoid-specific helicase isoform X1"/>
    <property type="match status" value="1"/>
</dbReference>
<keyword evidence="5" id="KW-0132">Cell division</keyword>
<gene>
    <name evidence="21" type="ORF">HNY73_019696</name>
</gene>
<evidence type="ECO:0000256" key="12">
    <source>
        <dbReference type="ARBA" id="ARBA00023054"/>
    </source>
</evidence>
<evidence type="ECO:0000256" key="1">
    <source>
        <dbReference type="ARBA" id="ARBA00004123"/>
    </source>
</evidence>
<feature type="compositionally biased region" description="Basic and acidic residues" evidence="18">
    <location>
        <begin position="92"/>
        <end position="108"/>
    </location>
</feature>
<dbReference type="GO" id="GO:0051301">
    <property type="term" value="P:cell division"/>
    <property type="evidence" value="ECO:0007669"/>
    <property type="project" value="UniProtKB-KW"/>
</dbReference>
<keyword evidence="22" id="KW-1185">Reference proteome</keyword>
<dbReference type="PROSITE" id="PS51192">
    <property type="entry name" value="HELICASE_ATP_BIND_1"/>
    <property type="match status" value="1"/>
</dbReference>
<evidence type="ECO:0000256" key="5">
    <source>
        <dbReference type="ARBA" id="ARBA00022618"/>
    </source>
</evidence>
<feature type="domain" description="Helicase C-terminal" evidence="20">
    <location>
        <begin position="578"/>
        <end position="741"/>
    </location>
</feature>
<evidence type="ECO:0000256" key="16">
    <source>
        <dbReference type="ARBA" id="ARBA00053349"/>
    </source>
</evidence>
<keyword evidence="3" id="KW-0217">Developmental protein</keyword>
<dbReference type="OrthoDB" id="448448at2759"/>
<keyword evidence="9 21" id="KW-0347">Helicase</keyword>
<evidence type="ECO:0000256" key="11">
    <source>
        <dbReference type="ARBA" id="ARBA00023015"/>
    </source>
</evidence>
<dbReference type="Gene3D" id="3.40.50.300">
    <property type="entry name" value="P-loop containing nucleotide triphosphate hydrolases"/>
    <property type="match status" value="1"/>
</dbReference>
<evidence type="ECO:0000256" key="10">
    <source>
        <dbReference type="ARBA" id="ARBA00022840"/>
    </source>
</evidence>
<evidence type="ECO:0000256" key="18">
    <source>
        <dbReference type="SAM" id="MobiDB-lite"/>
    </source>
</evidence>
<dbReference type="SMART" id="SM00487">
    <property type="entry name" value="DEXDc"/>
    <property type="match status" value="1"/>
</dbReference>
<feature type="compositionally biased region" description="Basic residues" evidence="18">
    <location>
        <begin position="118"/>
        <end position="131"/>
    </location>
</feature>
<dbReference type="GO" id="GO:0004386">
    <property type="term" value="F:helicase activity"/>
    <property type="evidence" value="ECO:0007669"/>
    <property type="project" value="UniProtKB-KW"/>
</dbReference>
<feature type="region of interest" description="Disordered" evidence="18">
    <location>
        <begin position="92"/>
        <end position="131"/>
    </location>
</feature>
<evidence type="ECO:0000256" key="15">
    <source>
        <dbReference type="ARBA" id="ARBA00023306"/>
    </source>
</evidence>
<dbReference type="InterPro" id="IPR027417">
    <property type="entry name" value="P-loop_NTPase"/>
</dbReference>
<dbReference type="FunFam" id="3.40.50.10810:FF:000015">
    <property type="entry name" value="lymphoid-specific helicase isoform X1"/>
    <property type="match status" value="1"/>
</dbReference>
<evidence type="ECO:0000256" key="14">
    <source>
        <dbReference type="ARBA" id="ARBA00023242"/>
    </source>
</evidence>
<comment type="function">
    <text evidence="16">Plays an essential role in normal development and survival. Involved in regulation of the expansion or survival of lymphoid cells. Required for de novo or maintenance DNA methylation. May control silencing of the imprinted CDKN1C gene through DNA methylation. May play a role in formation and organization of heterochromatin, implying a functional role in the regulation of transcription and mitosis.</text>
</comment>